<dbReference type="EMBL" id="LJYW01000001">
    <property type="protein sequence ID" value="KPL51704.1"/>
    <property type="molecule type" value="Genomic_DNA"/>
</dbReference>
<dbReference type="RefSeq" id="WP_054357867.1">
    <property type="nucleotide sequence ID" value="NZ_LJYW01000001.1"/>
</dbReference>
<organism evidence="5 6">
    <name type="scientific">Prosthecodimorpha hirschii</name>
    <dbReference type="NCBI Taxonomy" id="665126"/>
    <lineage>
        <taxon>Bacteria</taxon>
        <taxon>Pseudomonadati</taxon>
        <taxon>Pseudomonadota</taxon>
        <taxon>Alphaproteobacteria</taxon>
        <taxon>Hyphomicrobiales</taxon>
        <taxon>Ancalomicrobiaceae</taxon>
        <taxon>Prosthecodimorpha</taxon>
    </lineage>
</organism>
<protein>
    <recommendedName>
        <fullName evidence="7">Dienelactone hydrolase domain-containing protein</fullName>
    </recommendedName>
</protein>
<keyword evidence="1" id="KW-0378">Hydrolase</keyword>
<keyword evidence="3" id="KW-0443">Lipid metabolism</keyword>
<feature type="chain" id="PRO_5006131604" description="Dienelactone hydrolase domain-containing protein" evidence="4">
    <location>
        <begin position="21"/>
        <end position="290"/>
    </location>
</feature>
<evidence type="ECO:0000256" key="1">
    <source>
        <dbReference type="ARBA" id="ARBA00022801"/>
    </source>
</evidence>
<dbReference type="PANTHER" id="PTHR10272">
    <property type="entry name" value="PLATELET-ACTIVATING FACTOR ACETYLHYDROLASE"/>
    <property type="match status" value="1"/>
</dbReference>
<dbReference type="SUPFAM" id="SSF53474">
    <property type="entry name" value="alpha/beta-Hydrolases"/>
    <property type="match status" value="1"/>
</dbReference>
<feature type="signal peptide" evidence="4">
    <location>
        <begin position="1"/>
        <end position="20"/>
    </location>
</feature>
<dbReference type="PANTHER" id="PTHR10272:SF0">
    <property type="entry name" value="PLATELET-ACTIVATING FACTOR ACETYLHYDROLASE"/>
    <property type="match status" value="1"/>
</dbReference>
<evidence type="ECO:0000256" key="4">
    <source>
        <dbReference type="SAM" id="SignalP"/>
    </source>
</evidence>
<sequence>MRPSASLALLSVLALGAAFAVPSVASAKPAALPASGKPFKLGGLTVVSWYPSTRTAKLPLILFSHGYGGCGAQSTFLTTALAGAGYIVVAPNHADASCGPGDPPAPEIPFEQPAAWNDTTYLARKTDMVGLVAALKADKAWNAAIDWTRVAGMGHSLGGYTMLGLGGGWPSWDQPVIKAVLALSPYCAPYLDEGALGSIAAPVMYQGGTLDYAVTPTVKRPDGCYARTAAPAYFVEFAGAAHNAWSDLGNTNNAQIIYYARNFFDVTLKGADPSQLLTSIAGVTTYWWKR</sequence>
<dbReference type="Pfam" id="PF03403">
    <property type="entry name" value="PAF-AH_p_II"/>
    <property type="match status" value="1"/>
</dbReference>
<dbReference type="GO" id="GO:0016042">
    <property type="term" value="P:lipid catabolic process"/>
    <property type="evidence" value="ECO:0007669"/>
    <property type="project" value="UniProtKB-KW"/>
</dbReference>
<evidence type="ECO:0000313" key="6">
    <source>
        <dbReference type="Proteomes" id="UP000048984"/>
    </source>
</evidence>
<keyword evidence="2" id="KW-0442">Lipid degradation</keyword>
<comment type="caution">
    <text evidence="5">The sequence shown here is derived from an EMBL/GenBank/DDBJ whole genome shotgun (WGS) entry which is preliminary data.</text>
</comment>
<dbReference type="InterPro" id="IPR029058">
    <property type="entry name" value="AB_hydrolase_fold"/>
</dbReference>
<dbReference type="AlphaFoldDB" id="A0A0P6VKN9"/>
<reference evidence="5 6" key="2">
    <citation type="submission" date="2015-10" db="EMBL/GenBank/DDBJ databases">
        <title>Draft Genome Sequence of Prosthecomicrobium hirschii ATCC 27832.</title>
        <authorList>
            <person name="Daniel J."/>
            <person name="Givan S.A."/>
            <person name="Brun Y.V."/>
            <person name="Brown P.J."/>
        </authorList>
    </citation>
    <scope>NUCLEOTIDE SEQUENCE [LARGE SCALE GENOMIC DNA]</scope>
    <source>
        <strain evidence="5 6">16</strain>
    </source>
</reference>
<dbReference type="STRING" id="665126.ABB55_05225"/>
<accession>A0A0P6VKN9</accession>
<name>A0A0P6VKN9_9HYPH</name>
<evidence type="ECO:0000256" key="3">
    <source>
        <dbReference type="ARBA" id="ARBA00023098"/>
    </source>
</evidence>
<reference evidence="5 6" key="1">
    <citation type="submission" date="2015-09" db="EMBL/GenBank/DDBJ databases">
        <authorList>
            <person name="Jackson K.R."/>
            <person name="Lunt B.L."/>
            <person name="Fisher J.N.B."/>
            <person name="Gardner A.V."/>
            <person name="Bailey M.E."/>
            <person name="Deus L.M."/>
            <person name="Earl A.S."/>
            <person name="Gibby P.D."/>
            <person name="Hartmann K.A."/>
            <person name="Liu J.E."/>
            <person name="Manci A.M."/>
            <person name="Nielsen D.A."/>
            <person name="Solomon M.B."/>
            <person name="Breakwell D.P."/>
            <person name="Burnett S.H."/>
            <person name="Grose J.H."/>
        </authorList>
    </citation>
    <scope>NUCLEOTIDE SEQUENCE [LARGE SCALE GENOMIC DNA]</scope>
    <source>
        <strain evidence="5 6">16</strain>
    </source>
</reference>
<proteinExistence type="predicted"/>
<dbReference type="Gene3D" id="3.40.50.1820">
    <property type="entry name" value="alpha/beta hydrolase"/>
    <property type="match status" value="1"/>
</dbReference>
<dbReference type="GO" id="GO:0003847">
    <property type="term" value="F:1-alkyl-2-acetylglycerophosphocholine esterase activity"/>
    <property type="evidence" value="ECO:0007669"/>
    <property type="project" value="TreeGrafter"/>
</dbReference>
<dbReference type="Proteomes" id="UP000048984">
    <property type="component" value="Unassembled WGS sequence"/>
</dbReference>
<evidence type="ECO:0000313" key="5">
    <source>
        <dbReference type="EMBL" id="KPL51704.1"/>
    </source>
</evidence>
<keyword evidence="6" id="KW-1185">Reference proteome</keyword>
<evidence type="ECO:0008006" key="7">
    <source>
        <dbReference type="Google" id="ProtNLM"/>
    </source>
</evidence>
<evidence type="ECO:0000256" key="2">
    <source>
        <dbReference type="ARBA" id="ARBA00022963"/>
    </source>
</evidence>
<gene>
    <name evidence="5" type="ORF">ABB55_05225</name>
</gene>
<keyword evidence="4" id="KW-0732">Signal</keyword>